<feature type="compositionally biased region" description="Basic and acidic residues" evidence="1">
    <location>
        <begin position="1"/>
        <end position="11"/>
    </location>
</feature>
<dbReference type="AlphaFoldDB" id="A0A2K0TGW1"/>
<protein>
    <submittedName>
        <fullName evidence="2">Uncharacterized protein</fullName>
    </submittedName>
</protein>
<feature type="compositionally biased region" description="Acidic residues" evidence="1">
    <location>
        <begin position="77"/>
        <end position="92"/>
    </location>
</feature>
<feature type="region of interest" description="Disordered" evidence="1">
    <location>
        <begin position="1"/>
        <end position="26"/>
    </location>
</feature>
<feature type="region of interest" description="Disordered" evidence="1">
    <location>
        <begin position="231"/>
        <end position="268"/>
    </location>
</feature>
<evidence type="ECO:0000313" key="2">
    <source>
        <dbReference type="EMBL" id="PNP44764.1"/>
    </source>
</evidence>
<comment type="caution">
    <text evidence="2">The sequence shown here is derived from an EMBL/GenBank/DDBJ whole genome shotgun (WGS) entry which is preliminary data.</text>
</comment>
<feature type="compositionally biased region" description="Polar residues" evidence="1">
    <location>
        <begin position="290"/>
        <end position="299"/>
    </location>
</feature>
<reference evidence="2 3" key="1">
    <citation type="submission" date="2017-02" db="EMBL/GenBank/DDBJ databases">
        <title>Genomes of Trichoderma spp. with biocontrol activity.</title>
        <authorList>
            <person name="Gardiner D."/>
            <person name="Kazan K."/>
            <person name="Vos C."/>
            <person name="Harvey P."/>
        </authorList>
    </citation>
    <scope>NUCLEOTIDE SEQUENCE [LARGE SCALE GENOMIC DNA]</scope>
    <source>
        <strain evidence="2 3">A5MH</strain>
    </source>
</reference>
<name>A0A2K0TGW1_9HYPO</name>
<evidence type="ECO:0000313" key="3">
    <source>
        <dbReference type="Proteomes" id="UP000236546"/>
    </source>
</evidence>
<organism evidence="2 3">
    <name type="scientific">Trichoderma gamsii</name>
    <dbReference type="NCBI Taxonomy" id="398673"/>
    <lineage>
        <taxon>Eukaryota</taxon>
        <taxon>Fungi</taxon>
        <taxon>Dikarya</taxon>
        <taxon>Ascomycota</taxon>
        <taxon>Pezizomycotina</taxon>
        <taxon>Sordariomycetes</taxon>
        <taxon>Hypocreomycetidae</taxon>
        <taxon>Hypocreales</taxon>
        <taxon>Hypocreaceae</taxon>
        <taxon>Trichoderma</taxon>
    </lineage>
</organism>
<dbReference type="OrthoDB" id="4898715at2759"/>
<evidence type="ECO:0000256" key="1">
    <source>
        <dbReference type="SAM" id="MobiDB-lite"/>
    </source>
</evidence>
<feature type="region of interest" description="Disordered" evidence="1">
    <location>
        <begin position="57"/>
        <end position="95"/>
    </location>
</feature>
<feature type="compositionally biased region" description="Acidic residues" evidence="1">
    <location>
        <begin position="259"/>
        <end position="268"/>
    </location>
</feature>
<dbReference type="EMBL" id="MTYH01000028">
    <property type="protein sequence ID" value="PNP44764.1"/>
    <property type="molecule type" value="Genomic_DNA"/>
</dbReference>
<gene>
    <name evidence="2" type="ORF">TGAMA5MH_03573</name>
</gene>
<feature type="compositionally biased region" description="Polar residues" evidence="1">
    <location>
        <begin position="311"/>
        <end position="324"/>
    </location>
</feature>
<dbReference type="Proteomes" id="UP000236546">
    <property type="component" value="Unassembled WGS sequence"/>
</dbReference>
<proteinExistence type="predicted"/>
<accession>A0A2K0TGW1</accession>
<feature type="region of interest" description="Disordered" evidence="1">
    <location>
        <begin position="381"/>
        <end position="468"/>
    </location>
</feature>
<feature type="region of interest" description="Disordered" evidence="1">
    <location>
        <begin position="558"/>
        <end position="589"/>
    </location>
</feature>
<feature type="region of interest" description="Disordered" evidence="1">
    <location>
        <begin position="284"/>
        <end position="369"/>
    </location>
</feature>
<sequence>MDPDLLDRQMDDLLSGDANGTQPAAADSWFEEYEAWLATIPAVADTTTAANIIDEDEEMADAGLAPRWGSYRGAPDFDSDDDDDSVTDEESPISDFFVPSGLRASGMDEEMASLDRVGSEVPNTDVEYLTAAIAQYTLTPVEDIIIIDERQPSQEDVDMVELQKLLSPVIVFNNMTEPAEPTGNATELNRSIPPVIEMTEPEEPTPTVVYATGFEGPISHIVEMAEPEEPISPVDDIVPDAAPNSPDQSVSPPRTPYMGEDDEDWDEQEDSIDLEEMFDFMLERTPPQTPTRARSTSDSAAEFSGEDSPSLELSPTSLVLSPGSSLADELEAAMLARTPPPSFSRSPSPDQDVPLWAFPPDMVDNSAGAATNLSLNDLFNNRQTIEVNPPTETAADDVSNEDPASTDCIPGPDSVTEAQEPPSEDHTQAGSSESPDEDATLASEAVVDEEQQPETEPPTPVTIPTIIVTPEPNRMKEVEVAPIRMGGLLLPGGNLVLPATPAPMTPLPQQVKIPDAEELKKQKEESLARDLRNVMRRRRPASLFHPKLPQKASALIRSPDAAEREAQLRSPQSFHALSRAGSDADGGVDAEDEGAAKVILASPAVMKAIRASEAQRDVLHEGNADER</sequence>